<sequence length="297" mass="32071">MELRQLEYFVAVADELSFTRAAARVHVVQSALSTSIKKLEDELAVQLFDRSRQQIRLTPAGERLREHARHLIRSARLAKDSLSDLRGHLTGTVDFGSLVTFGKLDVARVLGQFHAAHPFVRIRLRLSQSGSSAYLSSIADGTLDLALVSAPDRGQPGVDMHVIAEEPMVFVCRADHRLAGAGRVPIADLDTEDLVGFPVGFGIRRMVDDAFAAAGTLGRTPYEVPADFTVAAALIRNGLGTAFMPASEAARFTDLTSVELTVPVVWQIHLATPQPQHTSPAAAMLATMLREAGSGLE</sequence>
<evidence type="ECO:0000256" key="5">
    <source>
        <dbReference type="ARBA" id="ARBA00040885"/>
    </source>
</evidence>
<evidence type="ECO:0000313" key="9">
    <source>
        <dbReference type="Proteomes" id="UP000315759"/>
    </source>
</evidence>
<dbReference type="Pfam" id="PF00126">
    <property type="entry name" value="HTH_1"/>
    <property type="match status" value="1"/>
</dbReference>
<dbReference type="InterPro" id="IPR005119">
    <property type="entry name" value="LysR_subst-bd"/>
</dbReference>
<dbReference type="CDD" id="cd08436">
    <property type="entry name" value="PBP2_LTTR_like_3"/>
    <property type="match status" value="1"/>
</dbReference>
<evidence type="ECO:0000256" key="1">
    <source>
        <dbReference type="ARBA" id="ARBA00009437"/>
    </source>
</evidence>
<gene>
    <name evidence="8" type="ORF">D8S82_08595</name>
</gene>
<dbReference type="AlphaFoldDB" id="A0A544W4I4"/>
<dbReference type="PANTHER" id="PTHR30419">
    <property type="entry name" value="HTH-TYPE TRANSCRIPTIONAL REGULATOR YBHD"/>
    <property type="match status" value="1"/>
</dbReference>
<keyword evidence="9" id="KW-1185">Reference proteome</keyword>
<dbReference type="Proteomes" id="UP000315759">
    <property type="component" value="Unassembled WGS sequence"/>
</dbReference>
<dbReference type="PROSITE" id="PS50931">
    <property type="entry name" value="HTH_LYSR"/>
    <property type="match status" value="1"/>
</dbReference>
<keyword evidence="3" id="KW-0238">DNA-binding</keyword>
<comment type="similarity">
    <text evidence="1">Belongs to the LysR transcriptional regulatory family.</text>
</comment>
<keyword evidence="4" id="KW-0804">Transcription</keyword>
<protein>
    <recommendedName>
        <fullName evidence="5">Probable hydrogen peroxide-inducible genes activator</fullName>
    </recommendedName>
</protein>
<feature type="domain" description="HTH lysR-type" evidence="7">
    <location>
        <begin position="1"/>
        <end position="58"/>
    </location>
</feature>
<dbReference type="SUPFAM" id="SSF53850">
    <property type="entry name" value="Periplasmic binding protein-like II"/>
    <property type="match status" value="1"/>
</dbReference>
<dbReference type="InterPro" id="IPR036388">
    <property type="entry name" value="WH-like_DNA-bd_sf"/>
</dbReference>
<evidence type="ECO:0000256" key="4">
    <source>
        <dbReference type="ARBA" id="ARBA00023163"/>
    </source>
</evidence>
<evidence type="ECO:0000256" key="6">
    <source>
        <dbReference type="ARBA" id="ARBA00056658"/>
    </source>
</evidence>
<organism evidence="8 9">
    <name type="scientific">Mycolicibacterium hodleri</name>
    <dbReference type="NCBI Taxonomy" id="49897"/>
    <lineage>
        <taxon>Bacteria</taxon>
        <taxon>Bacillati</taxon>
        <taxon>Actinomycetota</taxon>
        <taxon>Actinomycetes</taxon>
        <taxon>Mycobacteriales</taxon>
        <taxon>Mycobacteriaceae</taxon>
        <taxon>Mycolicibacterium</taxon>
    </lineage>
</organism>
<dbReference type="InterPro" id="IPR050950">
    <property type="entry name" value="HTH-type_LysR_regulators"/>
</dbReference>
<dbReference type="PRINTS" id="PR00039">
    <property type="entry name" value="HTHLYSR"/>
</dbReference>
<dbReference type="EMBL" id="VIFX01000008">
    <property type="protein sequence ID" value="TQR87154.1"/>
    <property type="molecule type" value="Genomic_DNA"/>
</dbReference>
<dbReference type="InterPro" id="IPR036390">
    <property type="entry name" value="WH_DNA-bd_sf"/>
</dbReference>
<evidence type="ECO:0000256" key="3">
    <source>
        <dbReference type="ARBA" id="ARBA00023125"/>
    </source>
</evidence>
<dbReference type="SUPFAM" id="SSF46785">
    <property type="entry name" value="Winged helix' DNA-binding domain"/>
    <property type="match status" value="1"/>
</dbReference>
<dbReference type="Pfam" id="PF03466">
    <property type="entry name" value="LysR_substrate"/>
    <property type="match status" value="1"/>
</dbReference>
<comment type="caution">
    <text evidence="8">The sequence shown here is derived from an EMBL/GenBank/DDBJ whole genome shotgun (WGS) entry which is preliminary data.</text>
</comment>
<dbReference type="RefSeq" id="WP_142551724.1">
    <property type="nucleotide sequence ID" value="NZ_VIFX01000008.1"/>
</dbReference>
<dbReference type="GO" id="GO:0005829">
    <property type="term" value="C:cytosol"/>
    <property type="evidence" value="ECO:0007669"/>
    <property type="project" value="TreeGrafter"/>
</dbReference>
<evidence type="ECO:0000313" key="8">
    <source>
        <dbReference type="EMBL" id="TQR87154.1"/>
    </source>
</evidence>
<name>A0A544W4I4_9MYCO</name>
<evidence type="ECO:0000259" key="7">
    <source>
        <dbReference type="PROSITE" id="PS50931"/>
    </source>
</evidence>
<dbReference type="FunFam" id="1.10.10.10:FF:000001">
    <property type="entry name" value="LysR family transcriptional regulator"/>
    <property type="match status" value="1"/>
</dbReference>
<dbReference type="GO" id="GO:0003700">
    <property type="term" value="F:DNA-binding transcription factor activity"/>
    <property type="evidence" value="ECO:0007669"/>
    <property type="project" value="InterPro"/>
</dbReference>
<dbReference type="Gene3D" id="3.40.190.290">
    <property type="match status" value="1"/>
</dbReference>
<dbReference type="InterPro" id="IPR000847">
    <property type="entry name" value="LysR_HTH_N"/>
</dbReference>
<dbReference type="Gene3D" id="1.10.10.10">
    <property type="entry name" value="Winged helix-like DNA-binding domain superfamily/Winged helix DNA-binding domain"/>
    <property type="match status" value="1"/>
</dbReference>
<evidence type="ECO:0000256" key="2">
    <source>
        <dbReference type="ARBA" id="ARBA00023015"/>
    </source>
</evidence>
<comment type="function">
    <text evidence="6">Required for the induction the katG gene for catalase. Involved in the response to hydrogen peroxide.</text>
</comment>
<proteinExistence type="inferred from homology"/>
<dbReference type="GO" id="GO:0003677">
    <property type="term" value="F:DNA binding"/>
    <property type="evidence" value="ECO:0007669"/>
    <property type="project" value="UniProtKB-KW"/>
</dbReference>
<keyword evidence="2" id="KW-0805">Transcription regulation</keyword>
<reference evidence="8 9" key="1">
    <citation type="submission" date="2018-10" db="EMBL/GenBank/DDBJ databases">
        <title>Draft genome of Mycobacterium hodleri strain B.</title>
        <authorList>
            <person name="Amande T.J."/>
            <person name="Mcgenity T.J."/>
        </authorList>
    </citation>
    <scope>NUCLEOTIDE SEQUENCE [LARGE SCALE GENOMIC DNA]</scope>
    <source>
        <strain evidence="8 9">B</strain>
    </source>
</reference>
<accession>A0A544W4I4</accession>